<dbReference type="EMBL" id="CP003220">
    <property type="protein sequence ID" value="EGB15803.1"/>
    <property type="molecule type" value="Genomic_DNA"/>
</dbReference>
<dbReference type="Pfam" id="PF00581">
    <property type="entry name" value="Rhodanese"/>
    <property type="match status" value="3"/>
</dbReference>
<organism evidence="3 4">
    <name type="scientific">Pseudodesulfovibrio mercurii</name>
    <dbReference type="NCBI Taxonomy" id="641491"/>
    <lineage>
        <taxon>Bacteria</taxon>
        <taxon>Pseudomonadati</taxon>
        <taxon>Thermodesulfobacteriota</taxon>
        <taxon>Desulfovibrionia</taxon>
        <taxon>Desulfovibrionales</taxon>
        <taxon>Desulfovibrionaceae</taxon>
    </lineage>
</organism>
<gene>
    <name evidence="3" type="ORF">DND132_2600</name>
</gene>
<dbReference type="Proteomes" id="UP000007845">
    <property type="component" value="Chromosome"/>
</dbReference>
<feature type="domain" description="Rhodanese" evidence="2">
    <location>
        <begin position="155"/>
        <end position="248"/>
    </location>
</feature>
<feature type="chain" id="PRO_5003253549" evidence="1">
    <location>
        <begin position="21"/>
        <end position="363"/>
    </location>
</feature>
<dbReference type="PROSITE" id="PS50206">
    <property type="entry name" value="RHODANESE_3"/>
    <property type="match status" value="3"/>
</dbReference>
<name>F0JDC9_9BACT</name>
<feature type="domain" description="Rhodanese" evidence="2">
    <location>
        <begin position="271"/>
        <end position="348"/>
    </location>
</feature>
<feature type="signal peptide" evidence="1">
    <location>
        <begin position="1"/>
        <end position="20"/>
    </location>
</feature>
<evidence type="ECO:0000313" key="4">
    <source>
        <dbReference type="Proteomes" id="UP000007845"/>
    </source>
</evidence>
<protein>
    <submittedName>
        <fullName evidence="3">Rhodanese domain protein</fullName>
    </submittedName>
</protein>
<keyword evidence="4" id="KW-1185">Reference proteome</keyword>
<dbReference type="CDD" id="cd00158">
    <property type="entry name" value="RHOD"/>
    <property type="match status" value="3"/>
</dbReference>
<keyword evidence="1" id="KW-0732">Signal</keyword>
<dbReference type="AlphaFoldDB" id="F0JDC9"/>
<dbReference type="InterPro" id="IPR001763">
    <property type="entry name" value="Rhodanese-like_dom"/>
</dbReference>
<dbReference type="Gene3D" id="3.40.250.10">
    <property type="entry name" value="Rhodanese-like domain"/>
    <property type="match status" value="3"/>
</dbReference>
<dbReference type="KEGG" id="ddn:DND132_2600"/>
<reference evidence="3 4" key="1">
    <citation type="journal article" date="2011" name="J. Bacteriol.">
        <title>Genome sequence of the mercury-methylating strain Desulfovibrio desulfuricans ND132.</title>
        <authorList>
            <person name="Brown S.D."/>
            <person name="Gilmour C.C."/>
            <person name="Kucken A.M."/>
            <person name="Wall J.D."/>
            <person name="Elias D.A."/>
            <person name="Brandt C.C."/>
            <person name="Podar M."/>
            <person name="Chertkov O."/>
            <person name="Held B."/>
            <person name="Bruce D.C."/>
            <person name="Detter J.C."/>
            <person name="Tapia R."/>
            <person name="Han C.S."/>
            <person name="Goodwin L.A."/>
            <person name="Cheng J.F."/>
            <person name="Pitluck S."/>
            <person name="Woyke T."/>
            <person name="Mikhailova N."/>
            <person name="Ivanova N.N."/>
            <person name="Han J."/>
            <person name="Lucas S."/>
            <person name="Lapidus A.L."/>
            <person name="Land M.L."/>
            <person name="Hauser L.J."/>
            <person name="Palumbo A.V."/>
        </authorList>
    </citation>
    <scope>NUCLEOTIDE SEQUENCE [LARGE SCALE GENOMIC DNA]</scope>
    <source>
        <strain evidence="3 4">ND132</strain>
    </source>
</reference>
<dbReference type="HOGENOM" id="CLU_047687_0_0_7"/>
<feature type="domain" description="Rhodanese" evidence="2">
    <location>
        <begin position="51"/>
        <end position="144"/>
    </location>
</feature>
<accession>F0JDC9</accession>
<dbReference type="eggNOG" id="COG2897">
    <property type="taxonomic scope" value="Bacteria"/>
</dbReference>
<dbReference type="eggNOG" id="COG0607">
    <property type="taxonomic scope" value="Bacteria"/>
</dbReference>
<dbReference type="InterPro" id="IPR036873">
    <property type="entry name" value="Rhodanese-like_dom_sf"/>
</dbReference>
<evidence type="ECO:0000259" key="2">
    <source>
        <dbReference type="PROSITE" id="PS50206"/>
    </source>
</evidence>
<dbReference type="SUPFAM" id="SSF52821">
    <property type="entry name" value="Rhodanese/Cell cycle control phosphatase"/>
    <property type="match status" value="3"/>
</dbReference>
<dbReference type="OrthoDB" id="9789585at2"/>
<dbReference type="PANTHER" id="PTHR44086:SF10">
    <property type="entry name" value="THIOSULFATE SULFURTRANSFERASE_RHODANESE-LIKE DOMAIN-CONTAINING PROTEIN 3"/>
    <property type="match status" value="1"/>
</dbReference>
<dbReference type="PANTHER" id="PTHR44086">
    <property type="entry name" value="THIOSULFATE SULFURTRANSFERASE RDL2, MITOCHONDRIAL-RELATED"/>
    <property type="match status" value="1"/>
</dbReference>
<evidence type="ECO:0000256" key="1">
    <source>
        <dbReference type="SAM" id="SignalP"/>
    </source>
</evidence>
<evidence type="ECO:0000313" key="3">
    <source>
        <dbReference type="EMBL" id="EGB15803.1"/>
    </source>
</evidence>
<dbReference type="SMR" id="F0JDC9"/>
<dbReference type="RefSeq" id="WP_014323229.1">
    <property type="nucleotide sequence ID" value="NC_016803.1"/>
</dbReference>
<dbReference type="STRING" id="641491.DND132_2600"/>
<dbReference type="SMART" id="SM00450">
    <property type="entry name" value="RHOD"/>
    <property type="match status" value="3"/>
</dbReference>
<proteinExistence type="predicted"/>
<sequence length="363" mass="39753" precursor="true">MHRKLIAAAMLLAFVVTALAVPAMAQEKPKFKQFHSIVDYKFVAQYAKMPQPKGVMIIDSRPYKPKYVDGYIPTAVSIPASQFDKMTDKLPKDKGELLVFYCGGLDCPLSHKSAFAAEALGYTNVKVYAAGFPDWKKHAPYSSIGLENLAARINEGGNYLLVDARPYKKFLEGAIPSAIGIPERDFAAKRGLLPADKVNTTLIYYCGGYACALSHKSAVMARSLGYKNVLVAEAGYPGWKEMFGATDSAVVAGEAEGAVDTEWFLKTIKENPSAILLIDVRDPEEYAAGHFPSAINMPVDMVEKQAKEIPTDKPIVFSCASGARAGEAFYLFKDLRPDVEKVYYLEATNSFGGDNSYEVHPNK</sequence>